<reference evidence="16 17" key="1">
    <citation type="submission" date="2019-07" db="EMBL/GenBank/DDBJ databases">
        <title>Whole genome shotgun sequence of Brevifollis gellanilyticus NBRC 108608.</title>
        <authorList>
            <person name="Hosoyama A."/>
            <person name="Uohara A."/>
            <person name="Ohji S."/>
            <person name="Ichikawa N."/>
        </authorList>
    </citation>
    <scope>NUCLEOTIDE SEQUENCE [LARGE SCALE GENOMIC DNA]</scope>
    <source>
        <strain evidence="16 17">NBRC 108608</strain>
    </source>
</reference>
<keyword evidence="17" id="KW-1185">Reference proteome</keyword>
<dbReference type="SUPFAM" id="SSF50677">
    <property type="entry name" value="ValRS/IleRS/LeuRS editing domain"/>
    <property type="match status" value="1"/>
</dbReference>
<comment type="domain">
    <text evidence="12">The C-terminal coiled-coil domain is crucial for aminoacylation activity.</text>
</comment>
<dbReference type="InterPro" id="IPR009080">
    <property type="entry name" value="tRNAsynth_Ia_anticodon-bd"/>
</dbReference>
<dbReference type="Gene3D" id="3.90.740.10">
    <property type="entry name" value="Valyl/Leucyl/Isoleucyl-tRNA synthetase, editing domain"/>
    <property type="match status" value="1"/>
</dbReference>
<evidence type="ECO:0000256" key="10">
    <source>
        <dbReference type="ARBA" id="ARBA00047552"/>
    </source>
</evidence>
<comment type="function">
    <text evidence="12">Catalyzes the attachment of valine to tRNA(Val). As ValRS can inadvertently accommodate and process structurally similar amino acids such as threonine, to avoid such errors, it has a 'posttransfer' editing activity that hydrolyzes mischarged Thr-tRNA(Val) in a tRNA-dependent manner.</text>
</comment>
<feature type="binding site" evidence="12">
    <location>
        <position position="534"/>
    </location>
    <ligand>
        <name>ATP</name>
        <dbReference type="ChEBI" id="CHEBI:30616"/>
    </ligand>
</feature>
<dbReference type="Gene3D" id="1.10.287.380">
    <property type="entry name" value="Valyl-tRNA synthetase, C-terminal domain"/>
    <property type="match status" value="1"/>
</dbReference>
<dbReference type="GO" id="GO:0002161">
    <property type="term" value="F:aminoacyl-tRNA deacylase activity"/>
    <property type="evidence" value="ECO:0007669"/>
    <property type="project" value="InterPro"/>
</dbReference>
<keyword evidence="6 12" id="KW-0067">ATP-binding</keyword>
<dbReference type="InterPro" id="IPR002303">
    <property type="entry name" value="Valyl-tRNA_ligase"/>
</dbReference>
<dbReference type="Pfam" id="PF10458">
    <property type="entry name" value="Val_tRNA-synt_C"/>
    <property type="match status" value="1"/>
</dbReference>
<organism evidence="16 17">
    <name type="scientific">Brevifollis gellanilyticus</name>
    <dbReference type="NCBI Taxonomy" id="748831"/>
    <lineage>
        <taxon>Bacteria</taxon>
        <taxon>Pseudomonadati</taxon>
        <taxon>Verrucomicrobiota</taxon>
        <taxon>Verrucomicrobiia</taxon>
        <taxon>Verrucomicrobiales</taxon>
        <taxon>Verrucomicrobiaceae</taxon>
    </lineage>
</organism>
<name>A0A512MEL9_9BACT</name>
<dbReference type="GO" id="GO:0006438">
    <property type="term" value="P:valyl-tRNA aminoacylation"/>
    <property type="evidence" value="ECO:0007669"/>
    <property type="project" value="UniProtKB-UniRule"/>
</dbReference>
<evidence type="ECO:0000256" key="9">
    <source>
        <dbReference type="ARBA" id="ARBA00023146"/>
    </source>
</evidence>
<accession>A0A512MEL9</accession>
<proteinExistence type="inferred from homology"/>
<feature type="coiled-coil region" evidence="12">
    <location>
        <begin position="841"/>
        <end position="903"/>
    </location>
</feature>
<dbReference type="Gene3D" id="1.10.730.10">
    <property type="entry name" value="Isoleucyl-tRNA Synthetase, Domain 1"/>
    <property type="match status" value="1"/>
</dbReference>
<evidence type="ECO:0000256" key="5">
    <source>
        <dbReference type="ARBA" id="ARBA00022741"/>
    </source>
</evidence>
<dbReference type="Proteomes" id="UP000321577">
    <property type="component" value="Unassembled WGS sequence"/>
</dbReference>
<dbReference type="OrthoDB" id="9810365at2"/>
<evidence type="ECO:0000256" key="8">
    <source>
        <dbReference type="ARBA" id="ARBA00023054"/>
    </source>
</evidence>
<dbReference type="InterPro" id="IPR019499">
    <property type="entry name" value="Val-tRNA_synth_tRNA-bd"/>
</dbReference>
<dbReference type="SUPFAM" id="SSF46589">
    <property type="entry name" value="tRNA-binding arm"/>
    <property type="match status" value="1"/>
</dbReference>
<gene>
    <name evidence="12 16" type="primary">valS</name>
    <name evidence="16" type="ORF">BGE01nite_44800</name>
</gene>
<comment type="subcellular location">
    <subcellularLocation>
        <location evidence="1 12">Cytoplasm</location>
    </subcellularLocation>
</comment>
<comment type="catalytic activity">
    <reaction evidence="10 12">
        <text>tRNA(Val) + L-valine + ATP = L-valyl-tRNA(Val) + AMP + diphosphate</text>
        <dbReference type="Rhea" id="RHEA:10704"/>
        <dbReference type="Rhea" id="RHEA-COMP:9672"/>
        <dbReference type="Rhea" id="RHEA-COMP:9708"/>
        <dbReference type="ChEBI" id="CHEBI:30616"/>
        <dbReference type="ChEBI" id="CHEBI:33019"/>
        <dbReference type="ChEBI" id="CHEBI:57762"/>
        <dbReference type="ChEBI" id="CHEBI:78442"/>
        <dbReference type="ChEBI" id="CHEBI:78537"/>
        <dbReference type="ChEBI" id="CHEBI:456215"/>
        <dbReference type="EC" id="6.1.1.9"/>
    </reaction>
</comment>
<dbReference type="Pfam" id="PF00133">
    <property type="entry name" value="tRNA-synt_1"/>
    <property type="match status" value="2"/>
</dbReference>
<dbReference type="InterPro" id="IPR001412">
    <property type="entry name" value="aa-tRNA-synth_I_CS"/>
</dbReference>
<sequence>MPELEKTYTPAEVEARWYQRWLDDKCFEADPSRVSEKRPAYSIVIPPPNVTGVLHMGHVLNNTIQDILSRRARMQGKEVLWLPGTDHAGIATQNVVEKTLKKQGVIKHRDDLGREKLVEKIWEWKDKHGDIIIDQLKKLGASCDWSRQRFTFDDDYNACVMRVFVDLYKKGLIYRGRRMVNWCPSSLTALSDEEVIPTPQKGFMYHFKVQVVEEPDTWLEIATTRPETIPGDTAVAVNPKDERYAHLIGKHIKRPLPLENQAPIPIVGDDHVDFEFGTGVLKVTPAHDKADFEIGQRHNLEIIDVLHPNAILNELAGKDLAGLERFEGRKKAVELLTELGVMVKEEPHQNNVGYSERAGVPIEPRLSEQWFLKYPSIKESQDVVAKGEMKFYPDRWAKVYDHWLTGIQDWCISRQVWWGHRIPVWYRGEETYCGTSAPEGEGWTQDPDVLDTWFSSWLWPFATMGWTGDKEKDSANPTLKAFYPTTDLVTGPDIIFFWVARMIMAGFEWMSELPFKNVYYTGIIRDKQGRKMSKSLGNSPDPLDLITKYSADALRFGIMRSAPLGQDIRYDEQNVELGRNFCTKLWNAARFRQMQSSTGFQPVSPDGRVENSSYITEAEISPTLLSSDDKWILLRLNTAIAEVSAALEEYRFSDATATLYRFFWSEYCDWYIEASKAVLQGSDEKRKANTLAVIDFVLSHTLRLFHPFLPFITEELWHGMGFNADLPENQGGKSIMFAPWPKPLDADELAHFGILPEDEATANQKYETVNLGRGLKSTFNINKKVRFVLKPNQELPGHEIEVIRILLNAEPLDVDASFAPTKGTPSALTPLGTVFLPLDGLIDVEAERARVGKDLAKAESELEKVTAKLADENFTSKVPQKVLDEHQQRLTDWQEKSAKLKEMLAALSA</sequence>
<dbReference type="NCBIfam" id="NF004349">
    <property type="entry name" value="PRK05729.1"/>
    <property type="match status" value="1"/>
</dbReference>
<evidence type="ECO:0000256" key="6">
    <source>
        <dbReference type="ARBA" id="ARBA00022840"/>
    </source>
</evidence>
<evidence type="ECO:0000256" key="1">
    <source>
        <dbReference type="ARBA" id="ARBA00004496"/>
    </source>
</evidence>
<dbReference type="Gene3D" id="3.40.50.620">
    <property type="entry name" value="HUPs"/>
    <property type="match status" value="3"/>
</dbReference>
<comment type="caution">
    <text evidence="16">The sequence shown here is derived from an EMBL/GenBank/DDBJ whole genome shotgun (WGS) entry which is preliminary data.</text>
</comment>
<dbReference type="PROSITE" id="PS00178">
    <property type="entry name" value="AA_TRNA_LIGASE_I"/>
    <property type="match status" value="1"/>
</dbReference>
<dbReference type="GO" id="GO:0005524">
    <property type="term" value="F:ATP binding"/>
    <property type="evidence" value="ECO:0007669"/>
    <property type="project" value="UniProtKB-UniRule"/>
</dbReference>
<dbReference type="InterPro" id="IPR002300">
    <property type="entry name" value="aa-tRNA-synth_Ia"/>
</dbReference>
<dbReference type="CDD" id="cd00817">
    <property type="entry name" value="ValRS_core"/>
    <property type="match status" value="1"/>
</dbReference>
<evidence type="ECO:0000313" key="16">
    <source>
        <dbReference type="EMBL" id="GEP45189.1"/>
    </source>
</evidence>
<keyword evidence="9 12" id="KW-0030">Aminoacyl-tRNA synthetase</keyword>
<evidence type="ECO:0000259" key="13">
    <source>
        <dbReference type="Pfam" id="PF00133"/>
    </source>
</evidence>
<dbReference type="RefSeq" id="WP_146853844.1">
    <property type="nucleotide sequence ID" value="NZ_BKAG01000044.1"/>
</dbReference>
<evidence type="ECO:0000259" key="15">
    <source>
        <dbReference type="Pfam" id="PF10458"/>
    </source>
</evidence>
<dbReference type="GO" id="GO:0005829">
    <property type="term" value="C:cytosol"/>
    <property type="evidence" value="ECO:0007669"/>
    <property type="project" value="TreeGrafter"/>
</dbReference>
<evidence type="ECO:0000259" key="14">
    <source>
        <dbReference type="Pfam" id="PF08264"/>
    </source>
</evidence>
<dbReference type="NCBIfam" id="TIGR00422">
    <property type="entry name" value="valS"/>
    <property type="match status" value="1"/>
</dbReference>
<dbReference type="InterPro" id="IPR037118">
    <property type="entry name" value="Val-tRNA_synth_C_sf"/>
</dbReference>
<keyword evidence="4 12" id="KW-0436">Ligase</keyword>
<dbReference type="HAMAP" id="MF_02004">
    <property type="entry name" value="Val_tRNA_synth_type1"/>
    <property type="match status" value="1"/>
</dbReference>
<evidence type="ECO:0000256" key="3">
    <source>
        <dbReference type="ARBA" id="ARBA00022490"/>
    </source>
</evidence>
<dbReference type="FunFam" id="3.40.50.620:FF:000032">
    <property type="entry name" value="Valine--tRNA ligase"/>
    <property type="match status" value="1"/>
</dbReference>
<dbReference type="EC" id="6.1.1.9" evidence="12"/>
<dbReference type="InterPro" id="IPR014729">
    <property type="entry name" value="Rossmann-like_a/b/a_fold"/>
</dbReference>
<dbReference type="SUPFAM" id="SSF47323">
    <property type="entry name" value="Anticodon-binding domain of a subclass of class I aminoacyl-tRNA synthetases"/>
    <property type="match status" value="1"/>
</dbReference>
<feature type="short sequence motif" description="'KMSKS' region" evidence="12">
    <location>
        <begin position="531"/>
        <end position="535"/>
    </location>
</feature>
<dbReference type="PANTHER" id="PTHR11946:SF93">
    <property type="entry name" value="VALINE--TRNA LIGASE, CHLOROPLASTIC_MITOCHONDRIAL 2"/>
    <property type="match status" value="1"/>
</dbReference>
<dbReference type="FunFam" id="1.10.287.380:FF:000001">
    <property type="entry name" value="Valine--tRNA ligase"/>
    <property type="match status" value="1"/>
</dbReference>
<comment type="subunit">
    <text evidence="2 12">Monomer.</text>
</comment>
<feature type="short sequence motif" description="'HIGH' region" evidence="12">
    <location>
        <begin position="48"/>
        <end position="58"/>
    </location>
</feature>
<dbReference type="SUPFAM" id="SSF52374">
    <property type="entry name" value="Nucleotidylyl transferase"/>
    <property type="match status" value="1"/>
</dbReference>
<comment type="similarity">
    <text evidence="11 12">Belongs to the class-I aminoacyl-tRNA synthetase family. ValS type 1 subfamily.</text>
</comment>
<dbReference type="InterPro" id="IPR033705">
    <property type="entry name" value="Anticodon_Ia_Val"/>
</dbReference>
<dbReference type="EMBL" id="BKAG01000044">
    <property type="protein sequence ID" value="GEP45189.1"/>
    <property type="molecule type" value="Genomic_DNA"/>
</dbReference>
<dbReference type="PANTHER" id="PTHR11946">
    <property type="entry name" value="VALYL-TRNA SYNTHETASES"/>
    <property type="match status" value="1"/>
</dbReference>
<feature type="domain" description="Methionyl/Valyl/Leucyl/Isoleucyl-tRNA synthetase anticodon-binding" evidence="14">
    <location>
        <begin position="629"/>
        <end position="784"/>
    </location>
</feature>
<evidence type="ECO:0000256" key="7">
    <source>
        <dbReference type="ARBA" id="ARBA00022917"/>
    </source>
</evidence>
<comment type="domain">
    <text evidence="12">ValRS has two distinct active sites: one for aminoacylation and one for editing. The misactivated threonine is translocated from the active site to the editing site.</text>
</comment>
<evidence type="ECO:0000256" key="4">
    <source>
        <dbReference type="ARBA" id="ARBA00022598"/>
    </source>
</evidence>
<dbReference type="Pfam" id="PF08264">
    <property type="entry name" value="Anticodon_1"/>
    <property type="match status" value="1"/>
</dbReference>
<evidence type="ECO:0000256" key="12">
    <source>
        <dbReference type="HAMAP-Rule" id="MF_02004"/>
    </source>
</evidence>
<dbReference type="CDD" id="cd07962">
    <property type="entry name" value="Anticodon_Ia_Val"/>
    <property type="match status" value="1"/>
</dbReference>
<keyword evidence="5 12" id="KW-0547">Nucleotide-binding</keyword>
<dbReference type="InterPro" id="IPR010978">
    <property type="entry name" value="tRNA-bd_arm"/>
</dbReference>
<dbReference type="GO" id="GO:0004832">
    <property type="term" value="F:valine-tRNA ligase activity"/>
    <property type="evidence" value="ECO:0007669"/>
    <property type="project" value="UniProtKB-UniRule"/>
</dbReference>
<evidence type="ECO:0000256" key="2">
    <source>
        <dbReference type="ARBA" id="ARBA00011245"/>
    </source>
</evidence>
<dbReference type="InterPro" id="IPR009008">
    <property type="entry name" value="Val/Leu/Ile-tRNA-synth_edit"/>
</dbReference>
<protein>
    <recommendedName>
        <fullName evidence="12">Valine--tRNA ligase</fullName>
        <ecNumber evidence="12">6.1.1.9</ecNumber>
    </recommendedName>
    <alternativeName>
        <fullName evidence="12">Valyl-tRNA synthetase</fullName>
        <shortName evidence="12">ValRS</shortName>
    </alternativeName>
</protein>
<keyword evidence="3 12" id="KW-0963">Cytoplasm</keyword>
<keyword evidence="8 12" id="KW-0175">Coiled coil</keyword>
<dbReference type="InterPro" id="IPR013155">
    <property type="entry name" value="M/V/L/I-tRNA-synth_anticd-bd"/>
</dbReference>
<keyword evidence="7 12" id="KW-0648">Protein biosynthesis</keyword>
<feature type="domain" description="Valyl-tRNA synthetase tRNA-binding arm" evidence="15">
    <location>
        <begin position="843"/>
        <end position="907"/>
    </location>
</feature>
<feature type="domain" description="Aminoacyl-tRNA synthetase class Ia" evidence="13">
    <location>
        <begin position="442"/>
        <end position="570"/>
    </location>
</feature>
<feature type="domain" description="Aminoacyl-tRNA synthetase class Ia" evidence="13">
    <location>
        <begin position="17"/>
        <end position="433"/>
    </location>
</feature>
<dbReference type="AlphaFoldDB" id="A0A512MEL9"/>
<evidence type="ECO:0000256" key="11">
    <source>
        <dbReference type="ARBA" id="ARBA00060830"/>
    </source>
</evidence>
<dbReference type="PRINTS" id="PR00986">
    <property type="entry name" value="TRNASYNTHVAL"/>
</dbReference>
<evidence type="ECO:0000313" key="17">
    <source>
        <dbReference type="Proteomes" id="UP000321577"/>
    </source>
</evidence>